<gene>
    <name evidence="1" type="ORF">g.57151</name>
    <name evidence="2" type="ORF">g.57153</name>
    <name evidence="3" type="ORF">g.57155</name>
</gene>
<evidence type="ECO:0000313" key="2">
    <source>
        <dbReference type="EMBL" id="JAQ06865.1"/>
    </source>
</evidence>
<dbReference type="EMBL" id="GDHC01010134">
    <property type="protein sequence ID" value="JAQ08495.1"/>
    <property type="molecule type" value="Transcribed_RNA"/>
</dbReference>
<dbReference type="AlphaFoldDB" id="A0A146KTN7"/>
<proteinExistence type="predicted"/>
<protein>
    <submittedName>
        <fullName evidence="1">Uncharacterized protein</fullName>
    </submittedName>
</protein>
<reference evidence="1" key="1">
    <citation type="journal article" date="2016" name="Gigascience">
        <title>De novo construction of an expanded transcriptome assembly for the western tarnished plant bug, Lygus hesperus.</title>
        <authorList>
            <person name="Tassone E.E."/>
            <person name="Geib S.M."/>
            <person name="Hall B."/>
            <person name="Fabrick J.A."/>
            <person name="Brent C.S."/>
            <person name="Hull J.J."/>
        </authorList>
    </citation>
    <scope>NUCLEOTIDE SEQUENCE</scope>
</reference>
<dbReference type="EMBL" id="GDHC01011764">
    <property type="protein sequence ID" value="JAQ06865.1"/>
    <property type="molecule type" value="Transcribed_RNA"/>
</dbReference>
<sequence length="185" mass="20666">MVFILSLRLDVRTGRNAFFGSGFESERFGRWHCALRRGDFQIGKNSDQIVETEEEAFLVVSGCPGFPVVQSDTVWDWPRLGEVDEPRAHLGVIVEDEDATSYDLVVPEVNGLVKLGPDLLETGEDPVPDVFPGVEEEAHGVRYVVGAFDAFEVRYWRRASELHSFDSEAQAACRALLLSELHVAK</sequence>
<name>A0A146KTN7_LYGHE</name>
<dbReference type="EMBL" id="GDHC01019973">
    <property type="protein sequence ID" value="JAP98655.1"/>
    <property type="molecule type" value="Transcribed_RNA"/>
</dbReference>
<organism evidence="1">
    <name type="scientific">Lygus hesperus</name>
    <name type="common">Western plant bug</name>
    <dbReference type="NCBI Taxonomy" id="30085"/>
    <lineage>
        <taxon>Eukaryota</taxon>
        <taxon>Metazoa</taxon>
        <taxon>Ecdysozoa</taxon>
        <taxon>Arthropoda</taxon>
        <taxon>Hexapoda</taxon>
        <taxon>Insecta</taxon>
        <taxon>Pterygota</taxon>
        <taxon>Neoptera</taxon>
        <taxon>Paraneoptera</taxon>
        <taxon>Hemiptera</taxon>
        <taxon>Heteroptera</taxon>
        <taxon>Panheteroptera</taxon>
        <taxon>Cimicomorpha</taxon>
        <taxon>Miridae</taxon>
        <taxon>Mirini</taxon>
        <taxon>Lygus</taxon>
    </lineage>
</organism>
<evidence type="ECO:0000313" key="1">
    <source>
        <dbReference type="EMBL" id="JAP98655.1"/>
    </source>
</evidence>
<accession>A0A146KTN7</accession>
<evidence type="ECO:0000313" key="3">
    <source>
        <dbReference type="EMBL" id="JAQ08495.1"/>
    </source>
</evidence>
<feature type="non-terminal residue" evidence="1">
    <location>
        <position position="185"/>
    </location>
</feature>